<dbReference type="PANTHER" id="PTHR43048">
    <property type="entry name" value="METHYLMALONYL-COA EPIMERASE"/>
    <property type="match status" value="1"/>
</dbReference>
<feature type="domain" description="VOC" evidence="2">
    <location>
        <begin position="4"/>
        <end position="124"/>
    </location>
</feature>
<dbReference type="CDD" id="cd06587">
    <property type="entry name" value="VOC"/>
    <property type="match status" value="1"/>
</dbReference>
<keyword evidence="3" id="KW-0456">Lyase</keyword>
<dbReference type="OrthoDB" id="9794917at2"/>
<comment type="caution">
    <text evidence="3">The sequence shown here is derived from an EMBL/GenBank/DDBJ whole genome shotgun (WGS) entry which is preliminary data.</text>
</comment>
<dbReference type="GO" id="GO:0046491">
    <property type="term" value="P:L-methylmalonyl-CoA metabolic process"/>
    <property type="evidence" value="ECO:0007669"/>
    <property type="project" value="TreeGrafter"/>
</dbReference>
<evidence type="ECO:0000313" key="4">
    <source>
        <dbReference type="Proteomes" id="UP000248806"/>
    </source>
</evidence>
<gene>
    <name evidence="3" type="ORF">EI42_02913</name>
</gene>
<dbReference type="GO" id="GO:0016829">
    <property type="term" value="F:lyase activity"/>
    <property type="evidence" value="ECO:0007669"/>
    <property type="project" value="UniProtKB-KW"/>
</dbReference>
<dbReference type="InterPro" id="IPR029068">
    <property type="entry name" value="Glyas_Bleomycin-R_OHBP_Dase"/>
</dbReference>
<keyword evidence="4" id="KW-1185">Reference proteome</keyword>
<sequence>MIRGIGHLALRITNLERSLDFYCAKLGLKEVFRLDREGQPSPWIVYLQVAHNQFLELFPGEEAQHLPEGSFQHLCLVVDDMQATLKELEKRGVPIAGEPQRGLDNNWQYWLKDPDGNPIELMQIDPSSPHAAANARW</sequence>
<dbReference type="AlphaFoldDB" id="A0A326U6F7"/>
<dbReference type="InterPro" id="IPR051785">
    <property type="entry name" value="MMCE/EMCE_epimerase"/>
</dbReference>
<dbReference type="InterPro" id="IPR004360">
    <property type="entry name" value="Glyas_Fos-R_dOase_dom"/>
</dbReference>
<reference evidence="3 4" key="1">
    <citation type="submission" date="2018-06" db="EMBL/GenBank/DDBJ databases">
        <title>Genomic Encyclopedia of Archaeal and Bacterial Type Strains, Phase II (KMG-II): from individual species to whole genera.</title>
        <authorList>
            <person name="Goeker M."/>
        </authorList>
    </citation>
    <scope>NUCLEOTIDE SEQUENCE [LARGE SCALE GENOMIC DNA]</scope>
    <source>
        <strain evidence="3 4">ATCC BAA-1881</strain>
    </source>
</reference>
<dbReference type="SUPFAM" id="SSF54593">
    <property type="entry name" value="Glyoxalase/Bleomycin resistance protein/Dihydroxybiphenyl dioxygenase"/>
    <property type="match status" value="1"/>
</dbReference>
<dbReference type="Gene3D" id="3.10.180.10">
    <property type="entry name" value="2,3-Dihydroxybiphenyl 1,2-Dioxygenase, domain 1"/>
    <property type="match status" value="1"/>
</dbReference>
<protein>
    <submittedName>
        <fullName evidence="3">Lactoylglutathione lyase</fullName>
    </submittedName>
</protein>
<dbReference type="PROSITE" id="PS51819">
    <property type="entry name" value="VOC"/>
    <property type="match status" value="1"/>
</dbReference>
<dbReference type="RefSeq" id="WP_111323162.1">
    <property type="nucleotide sequence ID" value="NZ_BIFX01000001.1"/>
</dbReference>
<keyword evidence="1" id="KW-0479">Metal-binding</keyword>
<dbReference type="Pfam" id="PF00903">
    <property type="entry name" value="Glyoxalase"/>
    <property type="match status" value="1"/>
</dbReference>
<evidence type="ECO:0000256" key="1">
    <source>
        <dbReference type="ARBA" id="ARBA00022723"/>
    </source>
</evidence>
<proteinExistence type="predicted"/>
<dbReference type="InterPro" id="IPR037523">
    <property type="entry name" value="VOC_core"/>
</dbReference>
<dbReference type="PANTHER" id="PTHR43048:SF3">
    <property type="entry name" value="METHYLMALONYL-COA EPIMERASE, MITOCHONDRIAL"/>
    <property type="match status" value="1"/>
</dbReference>
<name>A0A326U6F7_THEHA</name>
<organism evidence="3 4">
    <name type="scientific">Thermosporothrix hazakensis</name>
    <dbReference type="NCBI Taxonomy" id="644383"/>
    <lineage>
        <taxon>Bacteria</taxon>
        <taxon>Bacillati</taxon>
        <taxon>Chloroflexota</taxon>
        <taxon>Ktedonobacteria</taxon>
        <taxon>Ktedonobacterales</taxon>
        <taxon>Thermosporotrichaceae</taxon>
        <taxon>Thermosporothrix</taxon>
    </lineage>
</organism>
<evidence type="ECO:0000313" key="3">
    <source>
        <dbReference type="EMBL" id="PZW29192.1"/>
    </source>
</evidence>
<accession>A0A326U6F7</accession>
<dbReference type="Proteomes" id="UP000248806">
    <property type="component" value="Unassembled WGS sequence"/>
</dbReference>
<dbReference type="GO" id="GO:0004493">
    <property type="term" value="F:methylmalonyl-CoA epimerase activity"/>
    <property type="evidence" value="ECO:0007669"/>
    <property type="project" value="TreeGrafter"/>
</dbReference>
<dbReference type="GO" id="GO:0046872">
    <property type="term" value="F:metal ion binding"/>
    <property type="evidence" value="ECO:0007669"/>
    <property type="project" value="UniProtKB-KW"/>
</dbReference>
<evidence type="ECO:0000259" key="2">
    <source>
        <dbReference type="PROSITE" id="PS51819"/>
    </source>
</evidence>
<dbReference type="EMBL" id="QKUF01000009">
    <property type="protein sequence ID" value="PZW29192.1"/>
    <property type="molecule type" value="Genomic_DNA"/>
</dbReference>